<protein>
    <recommendedName>
        <fullName evidence="4">DUF4363 family protein</fullName>
    </recommendedName>
</protein>
<evidence type="ECO:0000313" key="3">
    <source>
        <dbReference type="Proteomes" id="UP001296580"/>
    </source>
</evidence>
<feature type="signal peptide" evidence="1">
    <location>
        <begin position="1"/>
        <end position="20"/>
    </location>
</feature>
<reference evidence="2" key="2">
    <citation type="submission" date="2020-02" db="EMBL/GenBank/DDBJ databases">
        <authorList>
            <person name="Littmann E."/>
            <person name="Sorbara M."/>
        </authorList>
    </citation>
    <scope>NUCLEOTIDE SEQUENCE</scope>
    <source>
        <strain evidence="2">MSK.15.32</strain>
    </source>
</reference>
<comment type="caution">
    <text evidence="2">The sequence shown here is derived from an EMBL/GenBank/DDBJ whole genome shotgun (WGS) entry which is preliminary data.</text>
</comment>
<dbReference type="EMBL" id="JAAIRV010000042">
    <property type="protein sequence ID" value="NSI59746.1"/>
    <property type="molecule type" value="Genomic_DNA"/>
</dbReference>
<dbReference type="RefSeq" id="WP_173878109.1">
    <property type="nucleotide sequence ID" value="NZ_JAAIMR010000041.1"/>
</dbReference>
<organism evidence="2 3">
    <name type="scientific">Mediterraneibacter gnavus</name>
    <name type="common">Ruminococcus gnavus</name>
    <dbReference type="NCBI Taxonomy" id="33038"/>
    <lineage>
        <taxon>Bacteria</taxon>
        <taxon>Bacillati</taxon>
        <taxon>Bacillota</taxon>
        <taxon>Clostridia</taxon>
        <taxon>Lachnospirales</taxon>
        <taxon>Lachnospiraceae</taxon>
        <taxon>Mediterraneibacter</taxon>
    </lineage>
</organism>
<dbReference type="PROSITE" id="PS51257">
    <property type="entry name" value="PROKAR_LIPOPROTEIN"/>
    <property type="match status" value="1"/>
</dbReference>
<sequence>MKRVLSVLLAAVLCVGMLTGCGGKPEDVSQDVYDLGIETCDVLDDYIQGKMKQNTCEEKLEEIADRARVLREDDSKTFNDGIILTYICLSPSNVSYLYFAEGETYEAENALEKLKEELNLK</sequence>
<reference evidence="2" key="1">
    <citation type="journal article" date="2020" name="Cell Host Microbe">
        <title>Functional and Genomic Variation between Human-Derived Isolates of Lachnospiraceae Reveals Inter- and Intra-Species Diversity.</title>
        <authorList>
            <person name="Sorbara M.T."/>
            <person name="Littmann E.R."/>
            <person name="Fontana E."/>
            <person name="Moody T.U."/>
            <person name="Kohout C.E."/>
            <person name="Gjonbalaj M."/>
            <person name="Eaton V."/>
            <person name="Seok R."/>
            <person name="Leiner I.M."/>
            <person name="Pamer E.G."/>
        </authorList>
    </citation>
    <scope>NUCLEOTIDE SEQUENCE</scope>
    <source>
        <strain evidence="2">MSK.15.32</strain>
    </source>
</reference>
<gene>
    <name evidence="2" type="ORF">G4993_15305</name>
</gene>
<name>A0AAJ3FGS4_MEDGN</name>
<accession>A0AAJ3FGS4</accession>
<proteinExistence type="predicted"/>
<evidence type="ECO:0008006" key="4">
    <source>
        <dbReference type="Google" id="ProtNLM"/>
    </source>
</evidence>
<feature type="chain" id="PRO_5042550685" description="DUF4363 family protein" evidence="1">
    <location>
        <begin position="21"/>
        <end position="121"/>
    </location>
</feature>
<dbReference type="Proteomes" id="UP001296580">
    <property type="component" value="Unassembled WGS sequence"/>
</dbReference>
<evidence type="ECO:0000313" key="2">
    <source>
        <dbReference type="EMBL" id="NSI59746.1"/>
    </source>
</evidence>
<dbReference type="AlphaFoldDB" id="A0AAJ3FGS4"/>
<keyword evidence="1" id="KW-0732">Signal</keyword>
<evidence type="ECO:0000256" key="1">
    <source>
        <dbReference type="SAM" id="SignalP"/>
    </source>
</evidence>